<evidence type="ECO:0000313" key="3">
    <source>
        <dbReference type="Proteomes" id="UP000196475"/>
    </source>
</evidence>
<name>A0A1Y3PUF7_9BACI</name>
<feature type="compositionally biased region" description="Basic and acidic residues" evidence="1">
    <location>
        <begin position="1"/>
        <end position="12"/>
    </location>
</feature>
<protein>
    <submittedName>
        <fullName evidence="2">Uncharacterized protein</fullName>
    </submittedName>
</protein>
<feature type="region of interest" description="Disordered" evidence="1">
    <location>
        <begin position="1"/>
        <end position="23"/>
    </location>
</feature>
<proteinExistence type="predicted"/>
<organism evidence="2 3">
    <name type="scientific">Bacillus thermozeamaize</name>
    <dbReference type="NCBI Taxonomy" id="230954"/>
    <lineage>
        <taxon>Bacteria</taxon>
        <taxon>Bacillati</taxon>
        <taxon>Bacillota</taxon>
        <taxon>Bacilli</taxon>
        <taxon>Bacillales</taxon>
        <taxon>Bacillaceae</taxon>
        <taxon>Bacillus</taxon>
    </lineage>
</organism>
<comment type="caution">
    <text evidence="2">The sequence shown here is derived from an EMBL/GenBank/DDBJ whole genome shotgun (WGS) entry which is preliminary data.</text>
</comment>
<evidence type="ECO:0000256" key="1">
    <source>
        <dbReference type="SAM" id="MobiDB-lite"/>
    </source>
</evidence>
<reference evidence="3" key="1">
    <citation type="submission" date="2016-06" db="EMBL/GenBank/DDBJ databases">
        <authorList>
            <person name="Nascimento L."/>
            <person name="Pereira R.V."/>
            <person name="Martins L.F."/>
            <person name="Quaggio R.B."/>
            <person name="Silva A.M."/>
            <person name="Setubal J.C."/>
        </authorList>
    </citation>
    <scope>NUCLEOTIDE SEQUENCE [LARGE SCALE GENOMIC DNA]</scope>
</reference>
<evidence type="ECO:0000313" key="2">
    <source>
        <dbReference type="EMBL" id="OUM90654.1"/>
    </source>
</evidence>
<accession>A0A1Y3PUF7</accession>
<dbReference type="Proteomes" id="UP000196475">
    <property type="component" value="Unassembled WGS sequence"/>
</dbReference>
<gene>
    <name evidence="2" type="ORF">BAA01_02200</name>
</gene>
<dbReference type="AlphaFoldDB" id="A0A1Y3PUF7"/>
<sequence>MNKEPFASEEHPSPPQETAANHNPLSAMRNLQGMLTKSEELAFMQILFSSSATIRNANFGLSRKEVEKMLGIADDEEAFQSFLTRLNQALSRYFQVIYDQRRDQVVALMRVTARQAKEVLSKESLSILMFIFYHQEVLQNEYTLFSQLVESFGHESLKAAQRIRINLDTLRKIGAIEPYDNTSHEEAYQLTAIGSHMFSDSFLRRTAEFSQSNQLHMEDVLRFFKRYNLEGGVAHDSLET</sequence>
<dbReference type="EMBL" id="LZRT01000011">
    <property type="protein sequence ID" value="OUM90654.1"/>
    <property type="molecule type" value="Genomic_DNA"/>
</dbReference>